<proteinExistence type="predicted"/>
<dbReference type="InterPro" id="IPR036943">
    <property type="entry name" value="FN_type2_sf"/>
</dbReference>
<keyword evidence="5" id="KW-1185">Reference proteome</keyword>
<dbReference type="Pfam" id="PF00040">
    <property type="entry name" value="fn2"/>
    <property type="match status" value="2"/>
</dbReference>
<dbReference type="RefSeq" id="XP_047737663.1">
    <property type="nucleotide sequence ID" value="XM_047881707.1"/>
</dbReference>
<dbReference type="Proteomes" id="UP000694843">
    <property type="component" value="Unplaced"/>
</dbReference>
<dbReference type="AlphaFoldDB" id="A0A979FKW6"/>
<comment type="caution">
    <text evidence="3">Lacks conserved residue(s) required for the propagation of feature annotation.</text>
</comment>
<evidence type="ECO:0000256" key="1">
    <source>
        <dbReference type="ARBA" id="ARBA00022737"/>
    </source>
</evidence>
<dbReference type="OrthoDB" id="406838at2759"/>
<protein>
    <submittedName>
        <fullName evidence="6">Uncharacterized protein LOC108675362</fullName>
    </submittedName>
</protein>
<accession>A0A979FKW6</accession>
<name>A0A979FKW6_HYAAZ</name>
<organism evidence="5 6">
    <name type="scientific">Hyalella azteca</name>
    <name type="common">Amphipod</name>
    <dbReference type="NCBI Taxonomy" id="294128"/>
    <lineage>
        <taxon>Eukaryota</taxon>
        <taxon>Metazoa</taxon>
        <taxon>Ecdysozoa</taxon>
        <taxon>Arthropoda</taxon>
        <taxon>Crustacea</taxon>
        <taxon>Multicrustacea</taxon>
        <taxon>Malacostraca</taxon>
        <taxon>Eumalacostraca</taxon>
        <taxon>Peracarida</taxon>
        <taxon>Amphipoda</taxon>
        <taxon>Senticaudata</taxon>
        <taxon>Talitrida</taxon>
        <taxon>Talitroidea</taxon>
        <taxon>Hyalellidae</taxon>
        <taxon>Hyalella</taxon>
    </lineage>
</organism>
<dbReference type="InterPro" id="IPR000562">
    <property type="entry name" value="FN_type2_dom"/>
</dbReference>
<feature type="domain" description="Fibronectin type-II" evidence="4">
    <location>
        <begin position="107"/>
        <end position="157"/>
    </location>
</feature>
<gene>
    <name evidence="6" type="primary">LOC108675362</name>
</gene>
<dbReference type="Gene3D" id="2.10.10.10">
    <property type="entry name" value="Fibronectin, type II, collagen-binding"/>
    <property type="match status" value="3"/>
</dbReference>
<evidence type="ECO:0000259" key="4">
    <source>
        <dbReference type="PROSITE" id="PS51092"/>
    </source>
</evidence>
<reference evidence="6" key="1">
    <citation type="submission" date="2025-08" db="UniProtKB">
        <authorList>
            <consortium name="RefSeq"/>
        </authorList>
    </citation>
    <scope>IDENTIFICATION</scope>
</reference>
<dbReference type="SUPFAM" id="SSF57440">
    <property type="entry name" value="Kringle-like"/>
    <property type="match status" value="2"/>
</dbReference>
<dbReference type="GeneID" id="108675362"/>
<keyword evidence="2" id="KW-1015">Disulfide bond</keyword>
<evidence type="ECO:0000256" key="3">
    <source>
        <dbReference type="PROSITE-ProRule" id="PRU00479"/>
    </source>
</evidence>
<evidence type="ECO:0000256" key="2">
    <source>
        <dbReference type="ARBA" id="ARBA00023157"/>
    </source>
</evidence>
<keyword evidence="1" id="KW-0677">Repeat</keyword>
<dbReference type="KEGG" id="hazt:108675362"/>
<sequence length="273" mass="30296">MLSITNNIMTKQQRLCVLPFTHQGRVYYGCAPKNSTEMLGDNGWCATAVNEKGEVSETGDCPLMTDASDEDILIMAEECEEDTTSSVMTSVVPDTRSGQMWVGGGDSYGTRCIVPFVFENSTYWDCTRAGTTEDEDAWCAVEVDELRNVVRREKCSPGRYTKESSDVKHVAWDKDWLLDMRDALLGFGNLRSSGDEEVQRIDTVSGKECVFPFKLPSTKQSHSSCVCPTGSCEGTNRPVCATEVDELGYMTASEPCRGILIRKENFFDQLIST</sequence>
<dbReference type="PROSITE" id="PS51092">
    <property type="entry name" value="FN2_2"/>
    <property type="match status" value="1"/>
</dbReference>
<evidence type="ECO:0000313" key="6">
    <source>
        <dbReference type="RefSeq" id="XP_047737663.1"/>
    </source>
</evidence>
<dbReference type="InterPro" id="IPR013806">
    <property type="entry name" value="Kringle-like"/>
</dbReference>
<evidence type="ECO:0000313" key="5">
    <source>
        <dbReference type="Proteomes" id="UP000694843"/>
    </source>
</evidence>